<accession>A0ABT4BSE1</accession>
<protein>
    <submittedName>
        <fullName evidence="1">Uncharacterized protein</fullName>
    </submittedName>
</protein>
<reference evidence="1 2" key="1">
    <citation type="submission" date="2022-11" db="EMBL/GenBank/DDBJ databases">
        <authorList>
            <person name="Caiyu Z."/>
        </authorList>
    </citation>
    <scope>NUCLEOTIDE SEQUENCE [LARGE SCALE GENOMIC DNA]</scope>
    <source>
        <strain evidence="1 2">YR-4</strain>
    </source>
</reference>
<evidence type="ECO:0000313" key="2">
    <source>
        <dbReference type="Proteomes" id="UP001082703"/>
    </source>
</evidence>
<organism evidence="1 2">
    <name type="scientific">Caproiciproducens galactitolivorans</name>
    <dbReference type="NCBI Taxonomy" id="642589"/>
    <lineage>
        <taxon>Bacteria</taxon>
        <taxon>Bacillati</taxon>
        <taxon>Bacillota</taxon>
        <taxon>Clostridia</taxon>
        <taxon>Eubacteriales</taxon>
        <taxon>Acutalibacteraceae</taxon>
        <taxon>Caproiciproducens</taxon>
    </lineage>
</organism>
<dbReference type="EMBL" id="JAPOHA010000001">
    <property type="protein sequence ID" value="MCY1712858.1"/>
    <property type="molecule type" value="Genomic_DNA"/>
</dbReference>
<name>A0ABT4BSE1_9FIRM</name>
<proteinExistence type="predicted"/>
<gene>
    <name evidence="1" type="ORF">OUY18_01135</name>
</gene>
<dbReference type="RefSeq" id="WP_268056865.1">
    <property type="nucleotide sequence ID" value="NZ_JAPOHA010000001.1"/>
</dbReference>
<sequence>MAQFINKLKVPGEGTIHHVAGFGQGDPGYDVLVTKSKDNVPCVVYYYLKNGVKCSVSVTKYKGTYYVEYNSYSDVNSLISSQNRGCSLKNVSREYLAETVMAYRAYRMLYNEYHGFRDDILDALNSGIECVYLGRMGKDKDHLINLLERSGFHIESIDFDLIKTKEGICLSSDGQCFNKDEIIP</sequence>
<evidence type="ECO:0000313" key="1">
    <source>
        <dbReference type="EMBL" id="MCY1712858.1"/>
    </source>
</evidence>
<comment type="caution">
    <text evidence="1">The sequence shown here is derived from an EMBL/GenBank/DDBJ whole genome shotgun (WGS) entry which is preliminary data.</text>
</comment>
<keyword evidence="2" id="KW-1185">Reference proteome</keyword>
<dbReference type="Proteomes" id="UP001082703">
    <property type="component" value="Unassembled WGS sequence"/>
</dbReference>